<dbReference type="PANTHER" id="PTHR33755">
    <property type="entry name" value="TOXIN PARE1-RELATED"/>
    <property type="match status" value="1"/>
</dbReference>
<protein>
    <submittedName>
        <fullName evidence="3">Plasmid stabilization system</fullName>
    </submittedName>
</protein>
<keyword evidence="2" id="KW-1277">Toxin-antitoxin system</keyword>
<dbReference type="AlphaFoldDB" id="C5BKA5"/>
<dbReference type="HOGENOM" id="CLU_147162_5_0_6"/>
<dbReference type="STRING" id="377629.TERTU_2364"/>
<dbReference type="KEGG" id="ttu:TERTU_2364"/>
<dbReference type="Pfam" id="PF05016">
    <property type="entry name" value="ParE_toxin"/>
    <property type="match status" value="1"/>
</dbReference>
<organism evidence="3 4">
    <name type="scientific">Teredinibacter turnerae (strain ATCC 39867 / T7901)</name>
    <dbReference type="NCBI Taxonomy" id="377629"/>
    <lineage>
        <taxon>Bacteria</taxon>
        <taxon>Pseudomonadati</taxon>
        <taxon>Pseudomonadota</taxon>
        <taxon>Gammaproteobacteria</taxon>
        <taxon>Cellvibrionales</taxon>
        <taxon>Cellvibrionaceae</taxon>
        <taxon>Teredinibacter</taxon>
    </lineage>
</organism>
<evidence type="ECO:0000313" key="4">
    <source>
        <dbReference type="Proteomes" id="UP000009080"/>
    </source>
</evidence>
<dbReference type="EMBL" id="CP001614">
    <property type="protein sequence ID" value="ACR14444.1"/>
    <property type="molecule type" value="Genomic_DNA"/>
</dbReference>
<dbReference type="Gene3D" id="3.30.2310.20">
    <property type="entry name" value="RelE-like"/>
    <property type="match status" value="1"/>
</dbReference>
<accession>C5BKA5</accession>
<dbReference type="SUPFAM" id="SSF143011">
    <property type="entry name" value="RelE-like"/>
    <property type="match status" value="1"/>
</dbReference>
<evidence type="ECO:0000313" key="3">
    <source>
        <dbReference type="EMBL" id="ACR14444.1"/>
    </source>
</evidence>
<dbReference type="eggNOG" id="COG3668">
    <property type="taxonomic scope" value="Bacteria"/>
</dbReference>
<dbReference type="RefSeq" id="WP_015820558.1">
    <property type="nucleotide sequence ID" value="NC_012997.1"/>
</dbReference>
<sequence length="98" mass="11508">MKKYRIDIKPTAEKDLARRYAQIEQESPQNAVSWYLRIIEAIEKLDELAERCPTAPEDLDIQKGIRHLVIGDYRVLYVIEGETVSVLHVRHGRHDRKI</sequence>
<reference evidence="3 4" key="1">
    <citation type="journal article" date="2009" name="PLoS ONE">
        <title>The complete genome of Teredinibacter turnerae T7901: an intracellular endosymbiont of marine wood-boring bivalves (shipworms).</title>
        <authorList>
            <person name="Yang J.C."/>
            <person name="Madupu R."/>
            <person name="Durkin A.S."/>
            <person name="Ekborg N.A."/>
            <person name="Pedamallu C.S."/>
            <person name="Hostetler J.B."/>
            <person name="Radune D."/>
            <person name="Toms B.S."/>
            <person name="Henrissat B."/>
            <person name="Coutinho P.M."/>
            <person name="Schwarz S."/>
            <person name="Field L."/>
            <person name="Trindade-Silva A.E."/>
            <person name="Soares C.A.G."/>
            <person name="Elshahawi S."/>
            <person name="Hanora A."/>
            <person name="Schmidt E.W."/>
            <person name="Haygood M.G."/>
            <person name="Posfai J."/>
            <person name="Benner J."/>
            <person name="Madinger C."/>
            <person name="Nove J."/>
            <person name="Anton B."/>
            <person name="Chaudhary K."/>
            <person name="Foster J."/>
            <person name="Holman A."/>
            <person name="Kumar S."/>
            <person name="Lessard P.A."/>
            <person name="Luyten Y.A."/>
            <person name="Slatko B."/>
            <person name="Wood N."/>
            <person name="Wu B."/>
            <person name="Teplitski M."/>
            <person name="Mougous J.D."/>
            <person name="Ward N."/>
            <person name="Eisen J.A."/>
            <person name="Badger J.H."/>
            <person name="Distel D.L."/>
        </authorList>
    </citation>
    <scope>NUCLEOTIDE SEQUENCE [LARGE SCALE GENOMIC DNA]</scope>
    <source>
        <strain evidence="4">ATCC 39867 / T7901</strain>
    </source>
</reference>
<comment type="similarity">
    <text evidence="1">Belongs to the RelE toxin family.</text>
</comment>
<evidence type="ECO:0000256" key="1">
    <source>
        <dbReference type="ARBA" id="ARBA00006226"/>
    </source>
</evidence>
<dbReference type="OrthoDB" id="5704130at2"/>
<gene>
    <name evidence="3" type="ordered locus">TERTU_2364</name>
</gene>
<proteinExistence type="inferred from homology"/>
<dbReference type="InterPro" id="IPR035093">
    <property type="entry name" value="RelE/ParE_toxin_dom_sf"/>
</dbReference>
<keyword evidence="4" id="KW-1185">Reference proteome</keyword>
<name>C5BKA5_TERTT</name>
<dbReference type="InterPro" id="IPR007712">
    <property type="entry name" value="RelE/ParE_toxin"/>
</dbReference>
<dbReference type="InterPro" id="IPR051803">
    <property type="entry name" value="TA_system_RelE-like_toxin"/>
</dbReference>
<evidence type="ECO:0000256" key="2">
    <source>
        <dbReference type="ARBA" id="ARBA00022649"/>
    </source>
</evidence>
<dbReference type="Proteomes" id="UP000009080">
    <property type="component" value="Chromosome"/>
</dbReference>